<dbReference type="RefSeq" id="WP_110940254.1">
    <property type="nucleotide sequence ID" value="NZ_FQZV01000011.1"/>
</dbReference>
<dbReference type="OrthoDB" id="9794671at2"/>
<evidence type="ECO:0000256" key="1">
    <source>
        <dbReference type="SAM" id="Phobius"/>
    </source>
</evidence>
<dbReference type="STRING" id="1121919.SAMN02745975_00988"/>
<gene>
    <name evidence="3" type="ORF">SAMN02745975_00988</name>
</gene>
<accession>A0A1M6FFK6</accession>
<keyword evidence="1" id="KW-0812">Transmembrane</keyword>
<dbReference type="InterPro" id="IPR013486">
    <property type="entry name" value="SpoIID/LytB"/>
</dbReference>
<proteinExistence type="predicted"/>
<evidence type="ECO:0000259" key="2">
    <source>
        <dbReference type="Pfam" id="PF08486"/>
    </source>
</evidence>
<reference evidence="4" key="1">
    <citation type="submission" date="2016-11" db="EMBL/GenBank/DDBJ databases">
        <authorList>
            <person name="Varghese N."/>
            <person name="Submissions S."/>
        </authorList>
    </citation>
    <scope>NUCLEOTIDE SEQUENCE [LARGE SCALE GENOMIC DNA]</scope>
    <source>
        <strain evidence="4">DSM 17957</strain>
    </source>
</reference>
<feature type="domain" description="Sporulation stage II protein D amidase enhancer LytB N-terminal" evidence="2">
    <location>
        <begin position="67"/>
        <end position="154"/>
    </location>
</feature>
<dbReference type="InterPro" id="IPR013693">
    <property type="entry name" value="SpoIID/LytB_N"/>
</dbReference>
<dbReference type="GO" id="GO:0030435">
    <property type="term" value="P:sporulation resulting in formation of a cellular spore"/>
    <property type="evidence" value="ECO:0007669"/>
    <property type="project" value="InterPro"/>
</dbReference>
<feature type="transmembrane region" description="Helical" evidence="1">
    <location>
        <begin position="6"/>
        <end position="24"/>
    </location>
</feature>
<organism evidence="3 4">
    <name type="scientific">Geosporobacter subterraneus DSM 17957</name>
    <dbReference type="NCBI Taxonomy" id="1121919"/>
    <lineage>
        <taxon>Bacteria</taxon>
        <taxon>Bacillati</taxon>
        <taxon>Bacillota</taxon>
        <taxon>Clostridia</taxon>
        <taxon>Peptostreptococcales</taxon>
        <taxon>Thermotaleaceae</taxon>
        <taxon>Geosporobacter</taxon>
    </lineage>
</organism>
<name>A0A1M6FFK6_9FIRM</name>
<dbReference type="Pfam" id="PF08486">
    <property type="entry name" value="SpoIID"/>
    <property type="match status" value="1"/>
</dbReference>
<keyword evidence="4" id="KW-1185">Reference proteome</keyword>
<keyword evidence="1" id="KW-0472">Membrane</keyword>
<dbReference type="Proteomes" id="UP000184536">
    <property type="component" value="Unassembled WGS sequence"/>
</dbReference>
<keyword evidence="1" id="KW-1133">Transmembrane helix</keyword>
<sequence>MQEWKIHGGFFLLLCICVMILVNFEDLNQIDIENLPEETHQLPLPKIFEDQQGVEPSIRVYVLEQGEIIELPFETYLQGVLGGEMPNNWPLEALKAQAIIARTFTMDFLLTRQTKYPGADISSDITEAQAWNEAAINENIVRAVEETRGQVAAYGNTYAKTWYHAHGGGKTAFAREGFGTRGEEPEHTKVVDSQDALEAPAEYRLWRAAFSKKEVRDACRQLGKDPGIIKRMEIIERGPSGRATMLQIGEAEVGAAALRMKLGGKKMRSTLIDQIEVKRSSVLIQGRGFGHGVGMSQWGALGLAKRGYVAEEIIHYYFRNINLVKLWQ</sequence>
<protein>
    <submittedName>
        <fullName evidence="3">Stage II sporulation protein D</fullName>
    </submittedName>
</protein>
<evidence type="ECO:0000313" key="3">
    <source>
        <dbReference type="EMBL" id="SHI96453.1"/>
    </source>
</evidence>
<dbReference type="EMBL" id="FQZV01000011">
    <property type="protein sequence ID" value="SHI96453.1"/>
    <property type="molecule type" value="Genomic_DNA"/>
</dbReference>
<dbReference type="NCBIfam" id="TIGR02669">
    <property type="entry name" value="SpoIID_LytB"/>
    <property type="match status" value="1"/>
</dbReference>
<evidence type="ECO:0000313" key="4">
    <source>
        <dbReference type="Proteomes" id="UP000184536"/>
    </source>
</evidence>
<dbReference type="AlphaFoldDB" id="A0A1M6FFK6"/>